<dbReference type="Proteomes" id="UP000230605">
    <property type="component" value="Chromosome 10"/>
</dbReference>
<evidence type="ECO:0000313" key="3">
    <source>
        <dbReference type="Proteomes" id="UP000230605"/>
    </source>
</evidence>
<comment type="caution">
    <text evidence="2">The sequence shown here is derived from an EMBL/GenBank/DDBJ whole genome shotgun (WGS) entry which is preliminary data.</text>
</comment>
<feature type="region of interest" description="Disordered" evidence="1">
    <location>
        <begin position="103"/>
        <end position="129"/>
    </location>
</feature>
<dbReference type="EMBL" id="LKMD01000099">
    <property type="protein sequence ID" value="PIB02960.1"/>
    <property type="molecule type" value="Genomic_DNA"/>
</dbReference>
<sequence>MRQRKQDTLRPRMRLRKQRGLTYARYRTNRIDILQTCLRLDLDARDQAFVRGFDISSDVDIVGDCREWRALTSKSIWREFRILDNCSCFFRGVDLRNDNATCGDDQVSSSGRRHPRRQTHTALLHPKHV</sequence>
<accession>A0A2G5IDZ2</accession>
<evidence type="ECO:0000313" key="2">
    <source>
        <dbReference type="EMBL" id="PIB02960.1"/>
    </source>
</evidence>
<name>A0A2G5IDZ2_CERBT</name>
<proteinExistence type="predicted"/>
<feature type="compositionally biased region" description="Basic residues" evidence="1">
    <location>
        <begin position="111"/>
        <end position="129"/>
    </location>
</feature>
<gene>
    <name evidence="2" type="ORF">CB0940_11833</name>
</gene>
<organism evidence="2 3">
    <name type="scientific">Cercospora beticola</name>
    <name type="common">Sugarbeet leaf spot fungus</name>
    <dbReference type="NCBI Taxonomy" id="122368"/>
    <lineage>
        <taxon>Eukaryota</taxon>
        <taxon>Fungi</taxon>
        <taxon>Dikarya</taxon>
        <taxon>Ascomycota</taxon>
        <taxon>Pezizomycotina</taxon>
        <taxon>Dothideomycetes</taxon>
        <taxon>Dothideomycetidae</taxon>
        <taxon>Mycosphaerellales</taxon>
        <taxon>Mycosphaerellaceae</taxon>
        <taxon>Cercospora</taxon>
    </lineage>
</organism>
<reference evidence="2 3" key="1">
    <citation type="submission" date="2015-10" db="EMBL/GenBank/DDBJ databases">
        <title>The cercosporin biosynthetic gene cluster was horizontally transferred to several fungal lineages and shown to be expanded in Cercospora beticola based on microsynteny with recipient genomes.</title>
        <authorList>
            <person name="De Jonge R."/>
            <person name="Ebert M.K."/>
            <person name="Suttle J.C."/>
            <person name="Jurick Ii W.M."/>
            <person name="Secor G.A."/>
            <person name="Thomma B.P."/>
            <person name="Van De Peer Y."/>
            <person name="Bolton M.D."/>
        </authorList>
    </citation>
    <scope>NUCLEOTIDE SEQUENCE [LARGE SCALE GENOMIC DNA]</scope>
    <source>
        <strain evidence="2 3">09-40</strain>
    </source>
</reference>
<evidence type="ECO:0000256" key="1">
    <source>
        <dbReference type="SAM" id="MobiDB-lite"/>
    </source>
</evidence>
<protein>
    <submittedName>
        <fullName evidence="2">Uncharacterized protein</fullName>
    </submittedName>
</protein>
<dbReference type="AlphaFoldDB" id="A0A2G5IDZ2"/>